<dbReference type="PANTHER" id="PTHR38042:SF1">
    <property type="entry name" value="UROPORPHYRINOGEN-III SYNTHASE, CHLOROPLASTIC"/>
    <property type="match status" value="1"/>
</dbReference>
<comment type="similarity">
    <text evidence="2 9">Belongs to the uroporphyrinogen-III synthase family.</text>
</comment>
<evidence type="ECO:0000256" key="4">
    <source>
        <dbReference type="ARBA" id="ARBA00023239"/>
    </source>
</evidence>
<gene>
    <name evidence="11" type="ORF">ACFQZQ_09830</name>
</gene>
<organism evidence="11 12">
    <name type="scientific">Lysobacter koreensis</name>
    <dbReference type="NCBI Taxonomy" id="266122"/>
    <lineage>
        <taxon>Bacteria</taxon>
        <taxon>Pseudomonadati</taxon>
        <taxon>Pseudomonadota</taxon>
        <taxon>Gammaproteobacteria</taxon>
        <taxon>Lysobacterales</taxon>
        <taxon>Lysobacteraceae</taxon>
        <taxon>Lysobacter</taxon>
    </lineage>
</organism>
<comment type="function">
    <text evidence="6 9">Catalyzes cyclization of the linear tetrapyrrole, hydroxymethylbilane, to the macrocyclic uroporphyrinogen III.</text>
</comment>
<evidence type="ECO:0000256" key="8">
    <source>
        <dbReference type="ARBA" id="ARBA00048617"/>
    </source>
</evidence>
<dbReference type="EC" id="4.2.1.75" evidence="3 9"/>
<dbReference type="RefSeq" id="WP_386812612.1">
    <property type="nucleotide sequence ID" value="NZ_JBHTIH010000004.1"/>
</dbReference>
<dbReference type="Proteomes" id="UP001597090">
    <property type="component" value="Unassembled WGS sequence"/>
</dbReference>
<comment type="pathway">
    <text evidence="1 9">Porphyrin-containing compound metabolism; protoporphyrin-IX biosynthesis; coproporphyrinogen-III from 5-aminolevulinate: step 3/4.</text>
</comment>
<evidence type="ECO:0000259" key="10">
    <source>
        <dbReference type="Pfam" id="PF02602"/>
    </source>
</evidence>
<dbReference type="Gene3D" id="3.40.50.10090">
    <property type="match status" value="2"/>
</dbReference>
<dbReference type="CDD" id="cd06578">
    <property type="entry name" value="HemD"/>
    <property type="match status" value="1"/>
</dbReference>
<dbReference type="SUPFAM" id="SSF69618">
    <property type="entry name" value="HemD-like"/>
    <property type="match status" value="1"/>
</dbReference>
<comment type="catalytic activity">
    <reaction evidence="8 9">
        <text>hydroxymethylbilane = uroporphyrinogen III + H2O</text>
        <dbReference type="Rhea" id="RHEA:18965"/>
        <dbReference type="ChEBI" id="CHEBI:15377"/>
        <dbReference type="ChEBI" id="CHEBI:57308"/>
        <dbReference type="ChEBI" id="CHEBI:57845"/>
        <dbReference type="EC" id="4.2.1.75"/>
    </reaction>
</comment>
<dbReference type="PANTHER" id="PTHR38042">
    <property type="entry name" value="UROPORPHYRINOGEN-III SYNTHASE, CHLOROPLASTIC"/>
    <property type="match status" value="1"/>
</dbReference>
<evidence type="ECO:0000313" key="12">
    <source>
        <dbReference type="Proteomes" id="UP001597090"/>
    </source>
</evidence>
<evidence type="ECO:0000256" key="9">
    <source>
        <dbReference type="RuleBase" id="RU366031"/>
    </source>
</evidence>
<evidence type="ECO:0000313" key="11">
    <source>
        <dbReference type="EMBL" id="MFD0739576.1"/>
    </source>
</evidence>
<keyword evidence="12" id="KW-1185">Reference proteome</keyword>
<dbReference type="Pfam" id="PF02602">
    <property type="entry name" value="HEM4"/>
    <property type="match status" value="1"/>
</dbReference>
<reference evidence="12" key="1">
    <citation type="journal article" date="2019" name="Int. J. Syst. Evol. Microbiol.">
        <title>The Global Catalogue of Microorganisms (GCM) 10K type strain sequencing project: providing services to taxonomists for standard genome sequencing and annotation.</title>
        <authorList>
            <consortium name="The Broad Institute Genomics Platform"/>
            <consortium name="The Broad Institute Genome Sequencing Center for Infectious Disease"/>
            <person name="Wu L."/>
            <person name="Ma J."/>
        </authorList>
    </citation>
    <scope>NUCLEOTIDE SEQUENCE [LARGE SCALE GENOMIC DNA]</scope>
    <source>
        <strain evidence="12">CCUG 55491</strain>
    </source>
</reference>
<keyword evidence="4 9" id="KW-0456">Lyase</keyword>
<proteinExistence type="inferred from homology"/>
<evidence type="ECO:0000256" key="6">
    <source>
        <dbReference type="ARBA" id="ARBA00037589"/>
    </source>
</evidence>
<evidence type="ECO:0000256" key="2">
    <source>
        <dbReference type="ARBA" id="ARBA00008133"/>
    </source>
</evidence>
<keyword evidence="5 9" id="KW-0627">Porphyrin biosynthesis</keyword>
<protein>
    <recommendedName>
        <fullName evidence="7 9">Uroporphyrinogen-III synthase</fullName>
        <ecNumber evidence="3 9">4.2.1.75</ecNumber>
    </recommendedName>
</protein>
<evidence type="ECO:0000256" key="5">
    <source>
        <dbReference type="ARBA" id="ARBA00023244"/>
    </source>
</evidence>
<name>A0ABW2YND7_9GAMM</name>
<evidence type="ECO:0000256" key="1">
    <source>
        <dbReference type="ARBA" id="ARBA00004772"/>
    </source>
</evidence>
<dbReference type="InterPro" id="IPR003754">
    <property type="entry name" value="4pyrrol_synth_uPrphyn_synth"/>
</dbReference>
<dbReference type="InterPro" id="IPR039793">
    <property type="entry name" value="UROS/Hem4"/>
</dbReference>
<feature type="domain" description="Tetrapyrrole biosynthesis uroporphyrinogen III synthase" evidence="10">
    <location>
        <begin position="42"/>
        <end position="245"/>
    </location>
</feature>
<evidence type="ECO:0000256" key="7">
    <source>
        <dbReference type="ARBA" id="ARBA00040167"/>
    </source>
</evidence>
<comment type="caution">
    <text evidence="11">The sequence shown here is derived from an EMBL/GenBank/DDBJ whole genome shotgun (WGS) entry which is preliminary data.</text>
</comment>
<dbReference type="GO" id="GO:0004852">
    <property type="term" value="F:uroporphyrinogen-III synthase activity"/>
    <property type="evidence" value="ECO:0007669"/>
    <property type="project" value="UniProtKB-EC"/>
</dbReference>
<dbReference type="InterPro" id="IPR036108">
    <property type="entry name" value="4pyrrol_syn_uPrphyn_synt_sf"/>
</dbReference>
<sequence>MSPAAPPRWYVISLRPRGEHAPLRRAAARHGAGLIALSPWLLRDRDDATTRTALAAALAAPRVLVTSPAAARAAARLQPLRGCADQRWFAVGAGTAAALRRAGVDAVASPARMDSEGVLALPGLQDFAGDDVLGLIGAPGGRGLLVPALQARGARVRRADVYERVAVAPSPRAVAALRALSRPAALALSSGEALQRIVAALPADALVRLRGAQVLAASERLAALARELGFADIVVAAGPRPRELLAAARAPKEVPAL</sequence>
<accession>A0ABW2YND7</accession>
<evidence type="ECO:0000256" key="3">
    <source>
        <dbReference type="ARBA" id="ARBA00013109"/>
    </source>
</evidence>
<dbReference type="EMBL" id="JBHTIH010000004">
    <property type="protein sequence ID" value="MFD0739576.1"/>
    <property type="molecule type" value="Genomic_DNA"/>
</dbReference>